<dbReference type="AlphaFoldDB" id="A0A378HXM5"/>
<dbReference type="EMBL" id="UGNV01000001">
    <property type="protein sequence ID" value="STX27572.1"/>
    <property type="molecule type" value="Genomic_DNA"/>
</dbReference>
<feature type="transmembrane region" description="Helical" evidence="1">
    <location>
        <begin position="54"/>
        <end position="81"/>
    </location>
</feature>
<sequence>MFGMLFQNPAEPVQLNLPRETFNYKNPAHLELIEKQINRFNEAAGALKSLDYNIFLGAAIGSACYFGSYILPLVTISIVGFSLAAHAHAKRPPVYERYRKALEDLISVYNWSMGKDTGDHWYKLGKKTVQDLILTLGPCVAPEVIHTWRAEDLRPNTLNPRNFFSTRRDDIPEEFEKQLAKFAAGIQVSELTYRIYGQHGLDDLWQTLKATVANQVSDTAVKLFNYQPRN</sequence>
<keyword evidence="1" id="KW-1133">Transmembrane helix</keyword>
<dbReference type="Proteomes" id="UP000254968">
    <property type="component" value="Unassembled WGS sequence"/>
</dbReference>
<dbReference type="RefSeq" id="WP_115301375.1">
    <property type="nucleotide sequence ID" value="NZ_CAAAHO010000003.1"/>
</dbReference>
<dbReference type="OrthoDB" id="5653724at2"/>
<keyword evidence="1" id="KW-0472">Membrane</keyword>
<name>A0A378HXM5_9GAMM</name>
<organism evidence="2 3">
    <name type="scientific">Legionella beliardensis</name>
    <dbReference type="NCBI Taxonomy" id="91822"/>
    <lineage>
        <taxon>Bacteria</taxon>
        <taxon>Pseudomonadati</taxon>
        <taxon>Pseudomonadota</taxon>
        <taxon>Gammaproteobacteria</taxon>
        <taxon>Legionellales</taxon>
        <taxon>Legionellaceae</taxon>
        <taxon>Legionella</taxon>
    </lineage>
</organism>
<reference evidence="2 3" key="1">
    <citation type="submission" date="2018-06" db="EMBL/GenBank/DDBJ databases">
        <authorList>
            <consortium name="Pathogen Informatics"/>
            <person name="Doyle S."/>
        </authorList>
    </citation>
    <scope>NUCLEOTIDE SEQUENCE [LARGE SCALE GENOMIC DNA]</scope>
    <source>
        <strain evidence="2 3">NCTC13315</strain>
    </source>
</reference>
<keyword evidence="3" id="KW-1185">Reference proteome</keyword>
<evidence type="ECO:0000313" key="3">
    <source>
        <dbReference type="Proteomes" id="UP000254968"/>
    </source>
</evidence>
<proteinExistence type="predicted"/>
<protein>
    <submittedName>
        <fullName evidence="2">Uncharacterized protein</fullName>
    </submittedName>
</protein>
<keyword evidence="1" id="KW-0812">Transmembrane</keyword>
<evidence type="ECO:0000313" key="2">
    <source>
        <dbReference type="EMBL" id="STX27572.1"/>
    </source>
</evidence>
<evidence type="ECO:0000256" key="1">
    <source>
        <dbReference type="SAM" id="Phobius"/>
    </source>
</evidence>
<gene>
    <name evidence="2" type="ORF">NCTC13315_00078</name>
</gene>
<accession>A0A378HXM5</accession>